<dbReference type="Proteomes" id="UP000011668">
    <property type="component" value="Unassembled WGS sequence"/>
</dbReference>
<comment type="caution">
    <text evidence="2">The sequence shown here is derived from an EMBL/GenBank/DDBJ whole genome shotgun (WGS) entry which is preliminary data.</text>
</comment>
<reference evidence="2 3" key="1">
    <citation type="journal article" date="2013" name="Nat. Commun.">
        <title>The evolution and pathogenic mechanisms of the rice sheath blight pathogen.</title>
        <authorList>
            <person name="Zheng A."/>
            <person name="Lin R."/>
            <person name="Xu L."/>
            <person name="Qin P."/>
            <person name="Tang C."/>
            <person name="Ai P."/>
            <person name="Zhang D."/>
            <person name="Liu Y."/>
            <person name="Sun Z."/>
            <person name="Feng H."/>
            <person name="Wang Y."/>
            <person name="Chen Y."/>
            <person name="Liang X."/>
            <person name="Fu R."/>
            <person name="Li Q."/>
            <person name="Zhang J."/>
            <person name="Yu X."/>
            <person name="Xie Z."/>
            <person name="Ding L."/>
            <person name="Guan P."/>
            <person name="Tang J."/>
            <person name="Liang Y."/>
            <person name="Wang S."/>
            <person name="Deng Q."/>
            <person name="Li S."/>
            <person name="Zhu J."/>
            <person name="Wang L."/>
            <person name="Liu H."/>
            <person name="Li P."/>
        </authorList>
    </citation>
    <scope>NUCLEOTIDE SEQUENCE [LARGE SCALE GENOMIC DNA]</scope>
    <source>
        <strain evidence="3">AG-1 IA</strain>
    </source>
</reference>
<dbReference type="STRING" id="983506.L8WBE0"/>
<gene>
    <name evidence="2" type="ORF">AG1IA_10489</name>
</gene>
<dbReference type="EMBL" id="AFRT01006450">
    <property type="protein sequence ID" value="ELU35481.1"/>
    <property type="molecule type" value="Genomic_DNA"/>
</dbReference>
<evidence type="ECO:0000313" key="2">
    <source>
        <dbReference type="EMBL" id="ELU35481.1"/>
    </source>
</evidence>
<dbReference type="HOGENOM" id="CLU_2529016_0_0_1"/>
<evidence type="ECO:0000313" key="3">
    <source>
        <dbReference type="Proteomes" id="UP000011668"/>
    </source>
</evidence>
<organism evidence="2 3">
    <name type="scientific">Thanatephorus cucumeris (strain AG1-IA)</name>
    <name type="common">Rice sheath blight fungus</name>
    <name type="synonym">Rhizoctonia solani</name>
    <dbReference type="NCBI Taxonomy" id="983506"/>
    <lineage>
        <taxon>Eukaryota</taxon>
        <taxon>Fungi</taxon>
        <taxon>Dikarya</taxon>
        <taxon>Basidiomycota</taxon>
        <taxon>Agaricomycotina</taxon>
        <taxon>Agaricomycetes</taxon>
        <taxon>Cantharellales</taxon>
        <taxon>Ceratobasidiaceae</taxon>
        <taxon>Rhizoctonia</taxon>
        <taxon>Rhizoctonia solani AG-1</taxon>
    </lineage>
</organism>
<feature type="region of interest" description="Disordered" evidence="1">
    <location>
        <begin position="62"/>
        <end position="84"/>
    </location>
</feature>
<sequence length="84" mass="8653">MHVYMNSDHSGAKQFGHQFNADSKVGMTDSSGLPSQGFLVIGGEEPGPWSAGIRSAMAVSVVGECSPTKPSQSETQGDAVPKAS</sequence>
<keyword evidence="3" id="KW-1185">Reference proteome</keyword>
<protein>
    <submittedName>
        <fullName evidence="2">Uncharacterized protein</fullName>
    </submittedName>
</protein>
<accession>L8WBE0</accession>
<evidence type="ECO:0000256" key="1">
    <source>
        <dbReference type="SAM" id="MobiDB-lite"/>
    </source>
</evidence>
<name>L8WBE0_THACA</name>
<dbReference type="AlphaFoldDB" id="L8WBE0"/>
<proteinExistence type="predicted"/>